<accession>A0A6G1JQK8</accession>
<feature type="compositionally biased region" description="Basic and acidic residues" evidence="1">
    <location>
        <begin position="34"/>
        <end position="46"/>
    </location>
</feature>
<evidence type="ECO:0000313" key="2">
    <source>
        <dbReference type="EMBL" id="KAF2702515.1"/>
    </source>
</evidence>
<dbReference type="EMBL" id="MU005817">
    <property type="protein sequence ID" value="KAF2702515.1"/>
    <property type="molecule type" value="Genomic_DNA"/>
</dbReference>
<name>A0A6G1JQK8_9PLEO</name>
<proteinExistence type="predicted"/>
<keyword evidence="3" id="KW-1185">Reference proteome</keyword>
<gene>
    <name evidence="2" type="ORF">K504DRAFT_508959</name>
</gene>
<dbReference type="AlphaFoldDB" id="A0A6G1JQK8"/>
<organism evidence="2 3">
    <name type="scientific">Pleomassaria siparia CBS 279.74</name>
    <dbReference type="NCBI Taxonomy" id="1314801"/>
    <lineage>
        <taxon>Eukaryota</taxon>
        <taxon>Fungi</taxon>
        <taxon>Dikarya</taxon>
        <taxon>Ascomycota</taxon>
        <taxon>Pezizomycotina</taxon>
        <taxon>Dothideomycetes</taxon>
        <taxon>Pleosporomycetidae</taxon>
        <taxon>Pleosporales</taxon>
        <taxon>Pleomassariaceae</taxon>
        <taxon>Pleomassaria</taxon>
    </lineage>
</organism>
<evidence type="ECO:0000256" key="1">
    <source>
        <dbReference type="SAM" id="MobiDB-lite"/>
    </source>
</evidence>
<sequence>MVAKCNPDVVQMAAQIELLFLACMDESAPPPENQAHDDREGQADRERNVIGDTMQATLKDQIQAEILLNGTAAPSFGQG</sequence>
<feature type="region of interest" description="Disordered" evidence="1">
    <location>
        <begin position="26"/>
        <end position="46"/>
    </location>
</feature>
<protein>
    <submittedName>
        <fullName evidence="2">Uncharacterized protein</fullName>
    </submittedName>
</protein>
<dbReference type="Proteomes" id="UP000799428">
    <property type="component" value="Unassembled WGS sequence"/>
</dbReference>
<evidence type="ECO:0000313" key="3">
    <source>
        <dbReference type="Proteomes" id="UP000799428"/>
    </source>
</evidence>
<reference evidence="2" key="1">
    <citation type="journal article" date="2020" name="Stud. Mycol.">
        <title>101 Dothideomycetes genomes: a test case for predicting lifestyles and emergence of pathogens.</title>
        <authorList>
            <person name="Haridas S."/>
            <person name="Albert R."/>
            <person name="Binder M."/>
            <person name="Bloem J."/>
            <person name="Labutti K."/>
            <person name="Salamov A."/>
            <person name="Andreopoulos B."/>
            <person name="Baker S."/>
            <person name="Barry K."/>
            <person name="Bills G."/>
            <person name="Bluhm B."/>
            <person name="Cannon C."/>
            <person name="Castanera R."/>
            <person name="Culley D."/>
            <person name="Daum C."/>
            <person name="Ezra D."/>
            <person name="Gonzalez J."/>
            <person name="Henrissat B."/>
            <person name="Kuo A."/>
            <person name="Liang C."/>
            <person name="Lipzen A."/>
            <person name="Lutzoni F."/>
            <person name="Magnuson J."/>
            <person name="Mondo S."/>
            <person name="Nolan M."/>
            <person name="Ohm R."/>
            <person name="Pangilinan J."/>
            <person name="Park H.-J."/>
            <person name="Ramirez L."/>
            <person name="Alfaro M."/>
            <person name="Sun H."/>
            <person name="Tritt A."/>
            <person name="Yoshinaga Y."/>
            <person name="Zwiers L.-H."/>
            <person name="Turgeon B."/>
            <person name="Goodwin S."/>
            <person name="Spatafora J."/>
            <person name="Crous P."/>
            <person name="Grigoriev I."/>
        </authorList>
    </citation>
    <scope>NUCLEOTIDE SEQUENCE</scope>
    <source>
        <strain evidence="2">CBS 279.74</strain>
    </source>
</reference>